<evidence type="ECO:0000256" key="3">
    <source>
        <dbReference type="PROSITE-ProRule" id="PRU00708"/>
    </source>
</evidence>
<protein>
    <recommendedName>
        <fullName evidence="5">PROP1-like PPR domain-containing protein</fullName>
    </recommendedName>
</protein>
<dbReference type="AlphaFoldDB" id="A0A164RXB8"/>
<proteinExistence type="inferred from homology"/>
<feature type="region of interest" description="Disordered" evidence="4">
    <location>
        <begin position="545"/>
        <end position="568"/>
    </location>
</feature>
<feature type="repeat" description="PPR" evidence="3">
    <location>
        <begin position="911"/>
        <end position="945"/>
    </location>
</feature>
<dbReference type="Proteomes" id="UP000076722">
    <property type="component" value="Unassembled WGS sequence"/>
</dbReference>
<feature type="region of interest" description="Disordered" evidence="4">
    <location>
        <begin position="491"/>
        <end position="510"/>
    </location>
</feature>
<dbReference type="InterPro" id="IPR002885">
    <property type="entry name" value="PPR_rpt"/>
</dbReference>
<dbReference type="OrthoDB" id="411857at2759"/>
<dbReference type="PANTHER" id="PTHR46128">
    <property type="entry name" value="MITOCHONDRIAL GROUP I INTRON SPLICING FACTOR CCM1"/>
    <property type="match status" value="1"/>
</dbReference>
<dbReference type="InterPro" id="IPR050872">
    <property type="entry name" value="PPR_P_subfamily"/>
</dbReference>
<feature type="compositionally biased region" description="Low complexity" evidence="4">
    <location>
        <begin position="21"/>
        <end position="45"/>
    </location>
</feature>
<evidence type="ECO:0000313" key="6">
    <source>
        <dbReference type="EMBL" id="KZS90973.1"/>
    </source>
</evidence>
<feature type="non-terminal residue" evidence="6">
    <location>
        <position position="1"/>
    </location>
</feature>
<feature type="compositionally biased region" description="Polar residues" evidence="4">
    <location>
        <begin position="1"/>
        <end position="13"/>
    </location>
</feature>
<dbReference type="InterPro" id="IPR033443">
    <property type="entry name" value="PROP1-like_PPR_dom"/>
</dbReference>
<accession>A0A164RXB8</accession>
<keyword evidence="2" id="KW-0677">Repeat</keyword>
<dbReference type="Gene3D" id="1.25.40.10">
    <property type="entry name" value="Tetratricopeptide repeat domain"/>
    <property type="match status" value="3"/>
</dbReference>
<dbReference type="Pfam" id="PF01535">
    <property type="entry name" value="PPR"/>
    <property type="match status" value="2"/>
</dbReference>
<gene>
    <name evidence="6" type="ORF">SISNIDRAFT_518634</name>
</gene>
<feature type="domain" description="PROP1-like PPR" evidence="5">
    <location>
        <begin position="890"/>
        <end position="1027"/>
    </location>
</feature>
<name>A0A164RXB8_9AGAM</name>
<dbReference type="PANTHER" id="PTHR46128:SF329">
    <property type="entry name" value="MITOCHONDRIAL GROUP I INTRON SPLICING FACTOR DMR1"/>
    <property type="match status" value="1"/>
</dbReference>
<evidence type="ECO:0000259" key="5">
    <source>
        <dbReference type="Pfam" id="PF17177"/>
    </source>
</evidence>
<sequence>LTVRTSTFANRSSVVGLRRNSTSSPSAPTSSAPSSTTSSDLSLSVPPFPDQLSSSSSSSKEDFDPSTIPGYLALKQAFESHDAKTISSSVTHYRSTCPTPTTAGYNMALQALHSVREPGAPLTPLLETYNEMLAKDLMPNIRTYRTLITALCERDHEIMRVTSTLEGRMKRRNALGLSSQMADEADSKRIAALSKENNFASAFLLFQAVSALRNIPLHANLYTLLLRSCVYHKSIDAAIRIFAHLERHSSTVLPTARIYYHLIGVYNACGDYNGAREVFEEFREMSKKEGAIYWADEDNSPTPSRLARISQSQIWTEMIKAHFSASEPSSALTLFEQMLDTPRGLEFGPEDPPMPCIGTYTAIIRGFCTAGDLDTALVWFWKLLEREGAGSPRGRSVYEPIQDPVKPHVGAWIVLLEELAKAGRVKELNALFERMGEEEGVRELIRGMDRILVAGANMEYLAERKESLSTEEYGEIVQFVLDKVLLFGPPTSPSPTSSTSTSTSTSTSVKNGKEYFPEHWALRREEFHFTANHVLLLLLGASPSSSSASSTSTSSVSRSAVTSPAAPTGSNGLGQSFIGLKDALALARTYEDKLLFIMNEDLAPYFIRSYITSLSTSESSGRDLHSELTKEEWSMLMFAVASNELPGYNERTFVKREGYIPLTGVEKKAIAAITTSSLLRELAKTSIDPEEFDVRAKRHIIRALTERLGVEGAVGLLKDLGGKFEMLLDKWQYVESPSADFPFAQPPTYAIIDESHGRYVDEYFPSNRRLTARDGFSRFIEGLSKGIYPPAEVIGRLINAMGRLGDRDAVRKLYDSAQIVLSSMEQNLNGGKEGSLALAWFQVEDQMIIALAHAGDLDSANVHRERIMSQGGAPSADAYGALITGIKDTTDDVSNAMQLWIESQSRGVKPNMFLYNTIISRLAKARKAEFALELFHQMKASGIYPSSVTYGAVIAACCRVGDAHSAEALFAEMQRSRKYTPRVPPFNTMIQLYTHTKPNMEKVTYYYNAMKAARVAPSAHTYKLLLDAYGTIQPVNTKAMEDIFAALVADRQVQVNGTHWAALINSYGCAQKNLEKALAIFDSIPTHPSTQPHSNLPDAVVYEALINVLVTLHQTDLIPSYLARLRRAQVHMTAYIANLLIKGHAAAGNLGLAREVFEGLLDPPMGVAAPMNHAPHDGKVGSASSMSAPADAPVYREPSTWEAIVRAELGAGNRQEALDLISRMQARAYPPAVVHRVSGILHDEPSSPYGSFIPPSESPSSSAGLFPLYATYQ</sequence>
<feature type="compositionally biased region" description="Low complexity" evidence="4">
    <location>
        <begin position="494"/>
        <end position="508"/>
    </location>
</feature>
<organism evidence="6 7">
    <name type="scientific">Sistotremastrum niveocremeum HHB9708</name>
    <dbReference type="NCBI Taxonomy" id="1314777"/>
    <lineage>
        <taxon>Eukaryota</taxon>
        <taxon>Fungi</taxon>
        <taxon>Dikarya</taxon>
        <taxon>Basidiomycota</taxon>
        <taxon>Agaricomycotina</taxon>
        <taxon>Agaricomycetes</taxon>
        <taxon>Sistotremastrales</taxon>
        <taxon>Sistotremastraceae</taxon>
        <taxon>Sertulicium</taxon>
        <taxon>Sertulicium niveocremeum</taxon>
    </lineage>
</organism>
<reference evidence="6 7" key="1">
    <citation type="journal article" date="2016" name="Mol. Biol. Evol.">
        <title>Comparative Genomics of Early-Diverging Mushroom-Forming Fungi Provides Insights into the Origins of Lignocellulose Decay Capabilities.</title>
        <authorList>
            <person name="Nagy L.G."/>
            <person name="Riley R."/>
            <person name="Tritt A."/>
            <person name="Adam C."/>
            <person name="Daum C."/>
            <person name="Floudas D."/>
            <person name="Sun H."/>
            <person name="Yadav J.S."/>
            <person name="Pangilinan J."/>
            <person name="Larsson K.H."/>
            <person name="Matsuura K."/>
            <person name="Barry K."/>
            <person name="Labutti K."/>
            <person name="Kuo R."/>
            <person name="Ohm R.A."/>
            <person name="Bhattacharya S.S."/>
            <person name="Shirouzu T."/>
            <person name="Yoshinaga Y."/>
            <person name="Martin F.M."/>
            <person name="Grigoriev I.V."/>
            <person name="Hibbett D.S."/>
        </authorList>
    </citation>
    <scope>NUCLEOTIDE SEQUENCE [LARGE SCALE GENOMIC DNA]</scope>
    <source>
        <strain evidence="6 7">HHB9708</strain>
    </source>
</reference>
<dbReference type="PROSITE" id="PS51375">
    <property type="entry name" value="PPR"/>
    <property type="match status" value="2"/>
</dbReference>
<comment type="similarity">
    <text evidence="1">Belongs to the PPR family. P subfamily.</text>
</comment>
<evidence type="ECO:0000256" key="2">
    <source>
        <dbReference type="ARBA" id="ARBA00022737"/>
    </source>
</evidence>
<feature type="region of interest" description="Disordered" evidence="4">
    <location>
        <begin position="1"/>
        <end position="65"/>
    </location>
</feature>
<feature type="repeat" description="PPR" evidence="3">
    <location>
        <begin position="946"/>
        <end position="976"/>
    </location>
</feature>
<dbReference type="Pfam" id="PF17177">
    <property type="entry name" value="PPR_long"/>
    <property type="match status" value="1"/>
</dbReference>
<keyword evidence="7" id="KW-1185">Reference proteome</keyword>
<dbReference type="STRING" id="1314777.A0A164RXB8"/>
<evidence type="ECO:0000256" key="1">
    <source>
        <dbReference type="ARBA" id="ARBA00007626"/>
    </source>
</evidence>
<evidence type="ECO:0000313" key="7">
    <source>
        <dbReference type="Proteomes" id="UP000076722"/>
    </source>
</evidence>
<dbReference type="EMBL" id="KV419418">
    <property type="protein sequence ID" value="KZS90973.1"/>
    <property type="molecule type" value="Genomic_DNA"/>
</dbReference>
<dbReference type="InterPro" id="IPR011990">
    <property type="entry name" value="TPR-like_helical_dom_sf"/>
</dbReference>
<dbReference type="NCBIfam" id="TIGR00756">
    <property type="entry name" value="PPR"/>
    <property type="match status" value="2"/>
</dbReference>
<evidence type="ECO:0000256" key="4">
    <source>
        <dbReference type="SAM" id="MobiDB-lite"/>
    </source>
</evidence>